<dbReference type="InterPro" id="IPR013320">
    <property type="entry name" value="ConA-like_dom_sf"/>
</dbReference>
<dbReference type="SMART" id="SM00560">
    <property type="entry name" value="LamGL"/>
    <property type="match status" value="1"/>
</dbReference>
<sequence>MKIFASQLRLPKRTLLVSLIASLTLAGCKLGEVGPSPKSNNEPEEPPVATGNLVFHLAYDEASGNTQEQVSDAAVVINNQFNNAERVVGVNGNALRTDGFSTYLDATFSLANPKNLTVETWVALESYPSDRELPYDQHKPSALVSQFDGSKGFTLDINTWGEYSFKVNVGGTLVTLKASERFPLYRWTHVAAVVDSVQGKANLLLNGVVVATANISKNQTLQLAERPLRVGKSHTDIVDGIFLLNGINGAFDDTRVYDYPLTSAALLANYQAGSSADSDAAIKTPASRFATDLQRPKFHAMPPAGWTNEPHGLVRSGNQLHMFYQRTPNGPFKTQSHWGHMVSEDFVNWTVLHDALYPTLAPNSTSGFDMKGIWAGDVVVSNGKAYAFYTNVNHSGDFNPGIALATSDSENFLTWEKQEPLIDSDQVQDFRDPYLWEENGTWHMLIGAKVQGKGGLAYYTSTNLLNWTYKPTFSSLSYATMDVGSEVWELPVFEPIGNGKHILLVNPVGGAVSKYDNTNPTRGLYWIGTWANGVFTPDYQQPKKLDLVRGHLSPTVERNDDGVLTAIGIVDERRSSQAQLDAGWAHTFSLAREWYLLPDNATLGQRPSEHLTSLRTAATPTSVANLSTTDVGATGATGRQLEFVLTLDNSSTAERYGFEVLANADRSEYTRVYYDAIGKRIVLDKRNSTTANEEDKVLIVENYDEAAFGKPTKFHVFIDGSVVDVFINDAAAFSFRSYPTKADSHGINVFAAQGTATFSALDYWSLKAISLQ</sequence>
<gene>
    <name evidence="10" type="ORF">ACFODX_10980</name>
</gene>
<dbReference type="SUPFAM" id="SSF49899">
    <property type="entry name" value="Concanavalin A-like lectins/glucanases"/>
    <property type="match status" value="2"/>
</dbReference>
<dbReference type="Pfam" id="PF08244">
    <property type="entry name" value="Glyco_hydro_32C"/>
    <property type="match status" value="1"/>
</dbReference>
<evidence type="ECO:0000256" key="8">
    <source>
        <dbReference type="SAM" id="SignalP"/>
    </source>
</evidence>
<evidence type="ECO:0000313" key="10">
    <source>
        <dbReference type="EMBL" id="MFC3116083.1"/>
    </source>
</evidence>
<dbReference type="Gene3D" id="2.60.120.560">
    <property type="entry name" value="Exo-inulinase, domain 1"/>
    <property type="match status" value="1"/>
</dbReference>
<dbReference type="PROSITE" id="PS51257">
    <property type="entry name" value="PROKAR_LIPOPROTEIN"/>
    <property type="match status" value="1"/>
</dbReference>
<dbReference type="Gene3D" id="2.115.10.20">
    <property type="entry name" value="Glycosyl hydrolase domain, family 43"/>
    <property type="match status" value="1"/>
</dbReference>
<dbReference type="InterPro" id="IPR001362">
    <property type="entry name" value="Glyco_hydro_32"/>
</dbReference>
<dbReference type="InterPro" id="IPR013148">
    <property type="entry name" value="Glyco_hydro_32_N"/>
</dbReference>
<dbReference type="CDD" id="cd08996">
    <property type="entry name" value="GH32_FFase"/>
    <property type="match status" value="1"/>
</dbReference>
<dbReference type="PANTHER" id="PTHR43101">
    <property type="entry name" value="BETA-FRUCTOSIDASE"/>
    <property type="match status" value="1"/>
</dbReference>
<dbReference type="SMART" id="SM00640">
    <property type="entry name" value="Glyco_32"/>
    <property type="match status" value="1"/>
</dbReference>
<keyword evidence="11" id="KW-1185">Reference proteome</keyword>
<feature type="chain" id="PRO_5047341822" description="beta-fructofuranosidase" evidence="8">
    <location>
        <begin position="27"/>
        <end position="772"/>
    </location>
</feature>
<dbReference type="SUPFAM" id="SSF75005">
    <property type="entry name" value="Arabinanase/levansucrase/invertase"/>
    <property type="match status" value="1"/>
</dbReference>
<dbReference type="InterPro" id="IPR013189">
    <property type="entry name" value="Glyco_hydro_32_C"/>
</dbReference>
<keyword evidence="4 7" id="KW-0378">Hydrolase</keyword>
<evidence type="ECO:0000256" key="7">
    <source>
        <dbReference type="RuleBase" id="RU362110"/>
    </source>
</evidence>
<name>A0ABV7FH56_9GAMM</name>
<proteinExistence type="inferred from homology"/>
<dbReference type="EMBL" id="JBHRTF010000004">
    <property type="protein sequence ID" value="MFC3116083.1"/>
    <property type="molecule type" value="Genomic_DNA"/>
</dbReference>
<keyword evidence="6 7" id="KW-0326">Glycosidase</keyword>
<dbReference type="Gene3D" id="2.60.120.200">
    <property type="match status" value="1"/>
</dbReference>
<dbReference type="InterPro" id="IPR023296">
    <property type="entry name" value="Glyco_hydro_beta-prop_sf"/>
</dbReference>
<evidence type="ECO:0000256" key="6">
    <source>
        <dbReference type="ARBA" id="ARBA00023295"/>
    </source>
</evidence>
<dbReference type="PANTHER" id="PTHR43101:SF1">
    <property type="entry name" value="BETA-FRUCTOSIDASE"/>
    <property type="match status" value="1"/>
</dbReference>
<evidence type="ECO:0000256" key="3">
    <source>
        <dbReference type="ARBA" id="ARBA00022729"/>
    </source>
</evidence>
<dbReference type="RefSeq" id="WP_378119016.1">
    <property type="nucleotide sequence ID" value="NZ_JBHRTF010000004.1"/>
</dbReference>
<protein>
    <recommendedName>
        <fullName evidence="2">beta-fructofuranosidase</fullName>
        <ecNumber evidence="2">3.2.1.26</ecNumber>
    </recommendedName>
</protein>
<keyword evidence="5" id="KW-1015">Disulfide bond</keyword>
<feature type="domain" description="LamG-like jellyroll fold" evidence="9">
    <location>
        <begin position="114"/>
        <end position="264"/>
    </location>
</feature>
<organism evidence="10 11">
    <name type="scientific">Cellvibrio fontiphilus</name>
    <dbReference type="NCBI Taxonomy" id="1815559"/>
    <lineage>
        <taxon>Bacteria</taxon>
        <taxon>Pseudomonadati</taxon>
        <taxon>Pseudomonadota</taxon>
        <taxon>Gammaproteobacteria</taxon>
        <taxon>Cellvibrionales</taxon>
        <taxon>Cellvibrionaceae</taxon>
        <taxon>Cellvibrio</taxon>
    </lineage>
</organism>
<accession>A0ABV7FH56</accession>
<dbReference type="Pfam" id="PF00251">
    <property type="entry name" value="Glyco_hydro_32N"/>
    <property type="match status" value="1"/>
</dbReference>
<dbReference type="Proteomes" id="UP001595555">
    <property type="component" value="Unassembled WGS sequence"/>
</dbReference>
<evidence type="ECO:0000256" key="2">
    <source>
        <dbReference type="ARBA" id="ARBA00012758"/>
    </source>
</evidence>
<evidence type="ECO:0000256" key="5">
    <source>
        <dbReference type="ARBA" id="ARBA00023157"/>
    </source>
</evidence>
<dbReference type="InterPro" id="IPR051214">
    <property type="entry name" value="GH32_Enzymes"/>
</dbReference>
<evidence type="ECO:0000256" key="4">
    <source>
        <dbReference type="ARBA" id="ARBA00022801"/>
    </source>
</evidence>
<comment type="caution">
    <text evidence="10">The sequence shown here is derived from an EMBL/GenBank/DDBJ whole genome shotgun (WGS) entry which is preliminary data.</text>
</comment>
<evidence type="ECO:0000259" key="9">
    <source>
        <dbReference type="SMART" id="SM00560"/>
    </source>
</evidence>
<keyword evidence="3 8" id="KW-0732">Signal</keyword>
<evidence type="ECO:0000313" key="11">
    <source>
        <dbReference type="Proteomes" id="UP001595555"/>
    </source>
</evidence>
<reference evidence="11" key="1">
    <citation type="journal article" date="2019" name="Int. J. Syst. Evol. Microbiol.">
        <title>The Global Catalogue of Microorganisms (GCM) 10K type strain sequencing project: providing services to taxonomists for standard genome sequencing and annotation.</title>
        <authorList>
            <consortium name="The Broad Institute Genomics Platform"/>
            <consortium name="The Broad Institute Genome Sequencing Center for Infectious Disease"/>
            <person name="Wu L."/>
            <person name="Ma J."/>
        </authorList>
    </citation>
    <scope>NUCLEOTIDE SEQUENCE [LARGE SCALE GENOMIC DNA]</scope>
    <source>
        <strain evidence="11">KCTC 52237</strain>
    </source>
</reference>
<dbReference type="Pfam" id="PF13385">
    <property type="entry name" value="Laminin_G_3"/>
    <property type="match status" value="1"/>
</dbReference>
<dbReference type="InterPro" id="IPR006558">
    <property type="entry name" value="LamG-like"/>
</dbReference>
<dbReference type="EC" id="3.2.1.26" evidence="2"/>
<evidence type="ECO:0000256" key="1">
    <source>
        <dbReference type="ARBA" id="ARBA00009902"/>
    </source>
</evidence>
<comment type="similarity">
    <text evidence="1 7">Belongs to the glycosyl hydrolase 32 family.</text>
</comment>
<feature type="signal peptide" evidence="8">
    <location>
        <begin position="1"/>
        <end position="26"/>
    </location>
</feature>